<name>A0A4P9YI78_ROZAC</name>
<gene>
    <name evidence="3" type="ORF">ROZALSC1DRAFT_29119</name>
</gene>
<dbReference type="Proteomes" id="UP000281549">
    <property type="component" value="Unassembled WGS sequence"/>
</dbReference>
<evidence type="ECO:0000313" key="4">
    <source>
        <dbReference type="Proteomes" id="UP000281549"/>
    </source>
</evidence>
<evidence type="ECO:0000256" key="1">
    <source>
        <dbReference type="SAM" id="Coils"/>
    </source>
</evidence>
<reference evidence="4" key="1">
    <citation type="journal article" date="2018" name="Nat. Microbiol.">
        <title>Leveraging single-cell genomics to expand the fungal tree of life.</title>
        <authorList>
            <person name="Ahrendt S.R."/>
            <person name="Quandt C.A."/>
            <person name="Ciobanu D."/>
            <person name="Clum A."/>
            <person name="Salamov A."/>
            <person name="Andreopoulos B."/>
            <person name="Cheng J.F."/>
            <person name="Woyke T."/>
            <person name="Pelin A."/>
            <person name="Henrissat B."/>
            <person name="Reynolds N.K."/>
            <person name="Benny G.L."/>
            <person name="Smith M.E."/>
            <person name="James T.Y."/>
            <person name="Grigoriev I.V."/>
        </authorList>
    </citation>
    <scope>NUCLEOTIDE SEQUENCE [LARGE SCALE GENOMIC DNA]</scope>
    <source>
        <strain evidence="4">CSF55</strain>
    </source>
</reference>
<keyword evidence="1" id="KW-0175">Coiled coil</keyword>
<feature type="region of interest" description="Disordered" evidence="2">
    <location>
        <begin position="173"/>
        <end position="200"/>
    </location>
</feature>
<organism evidence="3 4">
    <name type="scientific">Rozella allomycis (strain CSF55)</name>
    <dbReference type="NCBI Taxonomy" id="988480"/>
    <lineage>
        <taxon>Eukaryota</taxon>
        <taxon>Fungi</taxon>
        <taxon>Fungi incertae sedis</taxon>
        <taxon>Cryptomycota</taxon>
        <taxon>Cryptomycota incertae sedis</taxon>
        <taxon>Rozella</taxon>
    </lineage>
</organism>
<evidence type="ECO:0000256" key="2">
    <source>
        <dbReference type="SAM" id="MobiDB-lite"/>
    </source>
</evidence>
<proteinExistence type="predicted"/>
<dbReference type="EMBL" id="ML005258">
    <property type="protein sequence ID" value="RKP19267.1"/>
    <property type="molecule type" value="Genomic_DNA"/>
</dbReference>
<protein>
    <submittedName>
        <fullName evidence="3">Uncharacterized protein</fullName>
    </submittedName>
</protein>
<feature type="coiled-coil region" evidence="1">
    <location>
        <begin position="251"/>
        <end position="320"/>
    </location>
</feature>
<evidence type="ECO:0000313" key="3">
    <source>
        <dbReference type="EMBL" id="RKP19267.1"/>
    </source>
</evidence>
<feature type="region of interest" description="Disordered" evidence="2">
    <location>
        <begin position="26"/>
        <end position="45"/>
    </location>
</feature>
<dbReference type="Pfam" id="PF24771">
    <property type="entry name" value="Ig_CFAP74_1st"/>
    <property type="match status" value="1"/>
</dbReference>
<sequence length="677" mass="79076">MIALEQALQSDQSHFKSLKGIHENKTYQHKNVTDQEDSDAGSDGSDIFLPDIIPNDFKTEKQYDKITHTFSGLEFQKDEVCKKIRISEMELQNLQENIREIKATLSTDNEMDKESKIMEIKALESIIHKTENAISVKRKELANIDILIGKEKRTKKTFDISKQEETRSVQKVRRGKKARELTKGYEEEPNEVEKKKEKDNNLKRMEAEERANKYLKMRHEKLELMKRERIKEIDKRRENKLKVELIMNKAKAKMSKKLKESLEKEKEFEQRLIDEFNKQEVSKLNLDDFININKSRRKKEREMRREKEQREEKLNEIATRVFGIESKVKLKFETEKHFNEDKTVKDAKIVNEDKNVKEAKIVKEDKNIKKEIGDGDAEEKYDDKDVLTKIKTAPVLGPAPLMYCRIENNKNKNENETLTFMPRQLIINEYEKETRVNKMISITNSSKESIVLKAIRVPLEVSDLLNIECNFPMTLHPGFSTKISLTFLNSEEEEISTRIILMAEYFSNKANLATEFQQHMFSFDFPKQINVGEVYLDKIKEFCIKDLKDVDLDKLEGFDINVLMKSLKFTIPETNKTLITPLNDFQFSLAAKELGQFKDKILISSVVNNFEGNEIEICGDCVPFDVTIENSKLDFGICHSKQDVTREFVIINNSLKMFFPFNGMIQPKGSLAVKWII</sequence>
<feature type="coiled-coil region" evidence="1">
    <location>
        <begin position="77"/>
        <end position="111"/>
    </location>
</feature>
<accession>A0A4P9YI78</accession>
<feature type="compositionally biased region" description="Basic and acidic residues" evidence="2">
    <location>
        <begin position="178"/>
        <end position="200"/>
    </location>
</feature>
<dbReference type="AlphaFoldDB" id="A0A4P9YI78"/>